<gene>
    <name evidence="1" type="ORF">HYG79_14705</name>
</gene>
<dbReference type="AlphaFoldDB" id="A0A7H9ASW2"/>
<dbReference type="RefSeq" id="WP_179242823.1">
    <property type="nucleotide sequence ID" value="NZ_CP058595.1"/>
</dbReference>
<dbReference type="Proteomes" id="UP000509302">
    <property type="component" value="Chromosome"/>
</dbReference>
<dbReference type="KEGG" id="cagg:HYG79_14705"/>
<keyword evidence="2" id="KW-1185">Reference proteome</keyword>
<protein>
    <recommendedName>
        <fullName evidence="3">Response regulatory domain-containing protein</fullName>
    </recommendedName>
</protein>
<accession>A0A7H9ASW2</accession>
<evidence type="ECO:0008006" key="3">
    <source>
        <dbReference type="Google" id="ProtNLM"/>
    </source>
</evidence>
<evidence type="ECO:0000313" key="2">
    <source>
        <dbReference type="Proteomes" id="UP000509302"/>
    </source>
</evidence>
<name>A0A7H9ASW2_9FLAO</name>
<proteinExistence type="predicted"/>
<organism evidence="1 2">
    <name type="scientific">Costertonia aggregata</name>
    <dbReference type="NCBI Taxonomy" id="343403"/>
    <lineage>
        <taxon>Bacteria</taxon>
        <taxon>Pseudomonadati</taxon>
        <taxon>Bacteroidota</taxon>
        <taxon>Flavobacteriia</taxon>
        <taxon>Flavobacteriales</taxon>
        <taxon>Flavobacteriaceae</taxon>
        <taxon>Costertonia</taxon>
    </lineage>
</organism>
<dbReference type="EMBL" id="CP058595">
    <property type="protein sequence ID" value="QLG46544.1"/>
    <property type="molecule type" value="Genomic_DNA"/>
</dbReference>
<reference evidence="1 2" key="1">
    <citation type="journal article" date="2006" name="Int. J. Syst. Evol. Microbiol.">
        <title>Costertonia aggregata gen. nov., sp. nov., a mesophilic marine bacterium of the family Flavobacteriaceae, isolated from a mature biofilm.</title>
        <authorList>
            <person name="Kwon K.K."/>
            <person name="Lee Y.K."/>
            <person name="Lee H.K."/>
        </authorList>
    </citation>
    <scope>NUCLEOTIDE SEQUENCE [LARGE SCALE GENOMIC DNA]</scope>
    <source>
        <strain evidence="1 2">KCCM 42265</strain>
    </source>
</reference>
<sequence length="76" mass="8818">MFENTAQSTEIERNFRDHLFYLFLERDVNMAFENGANGYLKKPTSFGVFKDLIKKAILARFSAQSGELSKAEFFLK</sequence>
<evidence type="ECO:0000313" key="1">
    <source>
        <dbReference type="EMBL" id="QLG46544.1"/>
    </source>
</evidence>